<dbReference type="EMBL" id="JACEGQ020000005">
    <property type="protein sequence ID" value="KAH8507268.1"/>
    <property type="molecule type" value="Genomic_DNA"/>
</dbReference>
<protein>
    <recommendedName>
        <fullName evidence="6">Folate receptor-like domain-containing protein</fullName>
    </recommendedName>
</protein>
<accession>A0A8T2YPY0</accession>
<keyword evidence="5" id="KW-1133">Transmembrane helix</keyword>
<dbReference type="PANTHER" id="PTHR37390">
    <property type="entry name" value="OS02G0592500 PROTEIN"/>
    <property type="match status" value="1"/>
</dbReference>
<name>A0A8T2YPY0_POPDE</name>
<reference evidence="7" key="1">
    <citation type="journal article" date="2021" name="J. Hered.">
        <title>Genome Assembly of Salicaceae Populus deltoides (Eastern Cottonwood) I-69 Based on Nanopore Sequencing and Hi-C Technologies.</title>
        <authorList>
            <person name="Bai S."/>
            <person name="Wu H."/>
            <person name="Zhang J."/>
            <person name="Pan Z."/>
            <person name="Zhao W."/>
            <person name="Li Z."/>
            <person name="Tong C."/>
        </authorList>
    </citation>
    <scope>NUCLEOTIDE SEQUENCE</scope>
    <source>
        <tissue evidence="7">Leaf</tissue>
    </source>
</reference>
<dbReference type="InterPro" id="IPR053305">
    <property type="entry name" value="Folate-binding_rcpt-like"/>
</dbReference>
<evidence type="ECO:0000313" key="7">
    <source>
        <dbReference type="EMBL" id="KAH8507268.1"/>
    </source>
</evidence>
<dbReference type="Pfam" id="PF03024">
    <property type="entry name" value="Folate_rec"/>
    <property type="match status" value="1"/>
</dbReference>
<dbReference type="AlphaFoldDB" id="A0A8T2YPY0"/>
<feature type="region of interest" description="Disordered" evidence="4">
    <location>
        <begin position="542"/>
        <end position="565"/>
    </location>
</feature>
<feature type="region of interest" description="Disordered" evidence="4">
    <location>
        <begin position="1"/>
        <end position="91"/>
    </location>
</feature>
<feature type="compositionally biased region" description="Basic and acidic residues" evidence="4">
    <location>
        <begin position="48"/>
        <end position="61"/>
    </location>
</feature>
<comment type="similarity">
    <text evidence="1">Belongs to the DRM1/ARP family.</text>
</comment>
<gene>
    <name evidence="7" type="ORF">H0E87_009688</name>
</gene>
<dbReference type="Proteomes" id="UP000807159">
    <property type="component" value="Chromosome 5"/>
</dbReference>
<dbReference type="PANTHER" id="PTHR37390:SF1">
    <property type="entry name" value="FOLATE-BINDING PROTEIN 1"/>
    <property type="match status" value="1"/>
</dbReference>
<evidence type="ECO:0000256" key="1">
    <source>
        <dbReference type="ARBA" id="ARBA00010502"/>
    </source>
</evidence>
<evidence type="ECO:0000256" key="2">
    <source>
        <dbReference type="ARBA" id="ARBA00022729"/>
    </source>
</evidence>
<dbReference type="Pfam" id="PF05564">
    <property type="entry name" value="Auxin_repressed"/>
    <property type="match status" value="1"/>
</dbReference>
<feature type="compositionally biased region" description="Low complexity" evidence="4">
    <location>
        <begin position="76"/>
        <end position="90"/>
    </location>
</feature>
<keyword evidence="2" id="KW-0732">Signal</keyword>
<comment type="caution">
    <text evidence="7">The sequence shown here is derived from an EMBL/GenBank/DDBJ whole genome shotgun (WGS) entry which is preliminary data.</text>
</comment>
<evidence type="ECO:0000259" key="6">
    <source>
        <dbReference type="Pfam" id="PF03024"/>
    </source>
</evidence>
<keyword evidence="5" id="KW-0812">Transmembrane</keyword>
<feature type="transmembrane region" description="Helical" evidence="5">
    <location>
        <begin position="507"/>
        <end position="524"/>
    </location>
</feature>
<dbReference type="InterPro" id="IPR018143">
    <property type="entry name" value="Folate_rcpt-like"/>
</dbReference>
<evidence type="ECO:0000313" key="8">
    <source>
        <dbReference type="Proteomes" id="UP000807159"/>
    </source>
</evidence>
<dbReference type="InterPro" id="IPR008406">
    <property type="entry name" value="DRM/ARP"/>
</dbReference>
<evidence type="ECO:0000256" key="5">
    <source>
        <dbReference type="SAM" id="Phobius"/>
    </source>
</evidence>
<organism evidence="7 8">
    <name type="scientific">Populus deltoides</name>
    <name type="common">Eastern poplar</name>
    <name type="synonym">Eastern cottonwood</name>
    <dbReference type="NCBI Taxonomy" id="3696"/>
    <lineage>
        <taxon>Eukaryota</taxon>
        <taxon>Viridiplantae</taxon>
        <taxon>Streptophyta</taxon>
        <taxon>Embryophyta</taxon>
        <taxon>Tracheophyta</taxon>
        <taxon>Spermatophyta</taxon>
        <taxon>Magnoliopsida</taxon>
        <taxon>eudicotyledons</taxon>
        <taxon>Gunneridae</taxon>
        <taxon>Pentapetalae</taxon>
        <taxon>rosids</taxon>
        <taxon>fabids</taxon>
        <taxon>Malpighiales</taxon>
        <taxon>Salicaceae</taxon>
        <taxon>Saliceae</taxon>
        <taxon>Populus</taxon>
    </lineage>
</organism>
<keyword evidence="3" id="KW-1015">Disulfide bond</keyword>
<keyword evidence="5" id="KW-0472">Membrane</keyword>
<proteinExistence type="inferred from homology"/>
<evidence type="ECO:0000256" key="4">
    <source>
        <dbReference type="SAM" id="MobiDB-lite"/>
    </source>
</evidence>
<evidence type="ECO:0000256" key="3">
    <source>
        <dbReference type="ARBA" id="ARBA00023157"/>
    </source>
</evidence>
<keyword evidence="8" id="KW-1185">Reference proteome</keyword>
<sequence>MSLLDQLWDDTVAGPLPESGLGKLRKMPSLGLRPNPGKESGGGGVTRSHSEEATTVDEKRVTRSIMIVRPPGYTNGSSTTPPASPAGSTPPVSPFPDARCVTVCLIAVLDDDIFVLINQRIEWFTVISYGYRGSQIETICQSIQGGQQRGWLLYQTMWNLGGRVDGCGERAKQRVVSVSKEVYIGCIREANRGWTQKSYFSLRRVRYEPFTSSPASVVVLTSSGDHISVCSDDAGPFVLVISVCTELFNFCPWLASSSPTCDCVWDQHSIMMMLLMEAEIGQPIAIVKTVKDGKNAGVCISKGGRFPPYTSEGKPPKKVSKGAKDLTLCRVFRKKTCCDVAQTYPALLSVRRLASTGEASQECLQLWELLECSICDPQIGVQPGPPLICASFCDRVYQACANAYFSMDANKRVIAPCGVNDFVCGQAAEWVSNGTELCHAAGFTVKLSDDAYVGAEEASCYGGRASLDSIADSWRSSRSEFPQKDENLRVLEDFQQWVQEMPFSEKISWAVGGLVLTAGLLFMSKRKSHGQRQKLAAIQRAARRLDGKTSQNSPDSLVNRKGNRR</sequence>
<feature type="domain" description="Folate receptor-like" evidence="6">
    <location>
        <begin position="319"/>
        <end position="441"/>
    </location>
</feature>